<evidence type="ECO:0000313" key="1">
    <source>
        <dbReference type="EMBL" id="MBX52240.1"/>
    </source>
</evidence>
<organism evidence="1">
    <name type="scientific">Rhizophora mucronata</name>
    <name type="common">Asiatic mangrove</name>
    <dbReference type="NCBI Taxonomy" id="61149"/>
    <lineage>
        <taxon>Eukaryota</taxon>
        <taxon>Viridiplantae</taxon>
        <taxon>Streptophyta</taxon>
        <taxon>Embryophyta</taxon>
        <taxon>Tracheophyta</taxon>
        <taxon>Spermatophyta</taxon>
        <taxon>Magnoliopsida</taxon>
        <taxon>eudicotyledons</taxon>
        <taxon>Gunneridae</taxon>
        <taxon>Pentapetalae</taxon>
        <taxon>rosids</taxon>
        <taxon>fabids</taxon>
        <taxon>Malpighiales</taxon>
        <taxon>Rhizophoraceae</taxon>
        <taxon>Rhizophora</taxon>
    </lineage>
</organism>
<sequence length="31" mass="3484">MRTNNTGTLSQVNIINSHTVKLKAGQPLYFH</sequence>
<protein>
    <submittedName>
        <fullName evidence="1">Uncharacterized protein</fullName>
    </submittedName>
</protein>
<dbReference type="AlphaFoldDB" id="A0A2P2PBV9"/>
<name>A0A2P2PBV9_RHIMU</name>
<dbReference type="EMBL" id="GGEC01071756">
    <property type="protein sequence ID" value="MBX52240.1"/>
    <property type="molecule type" value="Transcribed_RNA"/>
</dbReference>
<proteinExistence type="predicted"/>
<reference evidence="1" key="1">
    <citation type="submission" date="2018-02" db="EMBL/GenBank/DDBJ databases">
        <title>Rhizophora mucronata_Transcriptome.</title>
        <authorList>
            <person name="Meera S.P."/>
            <person name="Sreeshan A."/>
            <person name="Augustine A."/>
        </authorList>
    </citation>
    <scope>NUCLEOTIDE SEQUENCE</scope>
    <source>
        <tissue evidence="1">Leaf</tissue>
    </source>
</reference>
<accession>A0A2P2PBV9</accession>